<dbReference type="Proteomes" id="UP000199603">
    <property type="component" value="Unassembled WGS sequence"/>
</dbReference>
<reference evidence="2 3" key="1">
    <citation type="submission" date="2016-10" db="EMBL/GenBank/DDBJ databases">
        <authorList>
            <person name="de Groot N.N."/>
        </authorList>
    </citation>
    <scope>NUCLEOTIDE SEQUENCE [LARGE SCALE GENOMIC DNA]</scope>
    <source>
        <strain evidence="2 3">DSM 16957</strain>
    </source>
</reference>
<proteinExistence type="predicted"/>
<gene>
    <name evidence="2" type="ORF">SAMN04488509_101117</name>
</gene>
<feature type="transmembrane region" description="Helical" evidence="1">
    <location>
        <begin position="130"/>
        <end position="146"/>
    </location>
</feature>
<keyword evidence="3" id="KW-1185">Reference proteome</keyword>
<keyword evidence="1" id="KW-0812">Transmembrane</keyword>
<accession>A0A1G6RV52</accession>
<name>A0A1G6RV52_9GAMM</name>
<evidence type="ECO:0000256" key="1">
    <source>
        <dbReference type="SAM" id="Phobius"/>
    </source>
</evidence>
<feature type="transmembrane region" description="Helical" evidence="1">
    <location>
        <begin position="42"/>
        <end position="63"/>
    </location>
</feature>
<evidence type="ECO:0000313" key="2">
    <source>
        <dbReference type="EMBL" id="SDD08469.1"/>
    </source>
</evidence>
<feature type="transmembrane region" description="Helical" evidence="1">
    <location>
        <begin position="6"/>
        <end position="30"/>
    </location>
</feature>
<feature type="transmembrane region" description="Helical" evidence="1">
    <location>
        <begin position="103"/>
        <end position="124"/>
    </location>
</feature>
<keyword evidence="1" id="KW-0472">Membrane</keyword>
<feature type="transmembrane region" description="Helical" evidence="1">
    <location>
        <begin position="69"/>
        <end position="91"/>
    </location>
</feature>
<protein>
    <recommendedName>
        <fullName evidence="4">DUF2306 domain-containing protein</fullName>
    </recommendedName>
</protein>
<dbReference type="EMBL" id="FNAG01000001">
    <property type="protein sequence ID" value="SDD08469.1"/>
    <property type="molecule type" value="Genomic_DNA"/>
</dbReference>
<dbReference type="STRING" id="265719.SAMN04488509_101117"/>
<dbReference type="AlphaFoldDB" id="A0A1G6RV52"/>
<feature type="transmembrane region" description="Helical" evidence="1">
    <location>
        <begin position="196"/>
        <end position="217"/>
    </location>
</feature>
<organism evidence="2 3">
    <name type="scientific">Aquimonas voraii</name>
    <dbReference type="NCBI Taxonomy" id="265719"/>
    <lineage>
        <taxon>Bacteria</taxon>
        <taxon>Pseudomonadati</taxon>
        <taxon>Pseudomonadota</taxon>
        <taxon>Gammaproteobacteria</taxon>
        <taxon>Lysobacterales</taxon>
        <taxon>Lysobacteraceae</taxon>
        <taxon>Aquimonas</taxon>
    </lineage>
</organism>
<evidence type="ECO:0008006" key="4">
    <source>
        <dbReference type="Google" id="ProtNLM"/>
    </source>
</evidence>
<feature type="transmembrane region" description="Helical" evidence="1">
    <location>
        <begin position="166"/>
        <end position="190"/>
    </location>
</feature>
<sequence length="241" mass="25701">MESLYPILVSLHGLAGAVSLLTFWLAAFARKGGPLHRGSGKVYLLAMLGICITAMPMAATFFLRGQSGIGTFLAYLVVITGTSMWLGWRAIRRKRDQAAFHDRRYAVVGALNVAAAAIVLGVGLRIGNPLLIGFSAVGAFLGAGMLRRLWRPIDAGNWWLQEHYGAMLGCGTATHIAFFAIGLKGVLAAFGLQMSGYLQLAPWAVPVLVSVIAGVLLDRRYARKPAARATATVSHAALPQQ</sequence>
<evidence type="ECO:0000313" key="3">
    <source>
        <dbReference type="Proteomes" id="UP000199603"/>
    </source>
</evidence>
<keyword evidence="1" id="KW-1133">Transmembrane helix</keyword>
<dbReference type="RefSeq" id="WP_176763943.1">
    <property type="nucleotide sequence ID" value="NZ_FNAG01000001.1"/>
</dbReference>